<evidence type="ECO:0000256" key="1">
    <source>
        <dbReference type="SAM" id="Phobius"/>
    </source>
</evidence>
<evidence type="ECO:0000313" key="3">
    <source>
        <dbReference type="EMBL" id="CAG7701587.1"/>
    </source>
</evidence>
<accession>A0A8J2NM28</accession>
<sequence length="1098" mass="122237">MKGIIRVGDRTTGGGQVQSGSETMIFQAIGVARINDPVSCPIPGHSPSYIAQGHPTMKDNGVAVAFDGYKCSCGCTLISSLTNATTNQATNGALFWHCLISAPLLLWLVVFCLRWLVWLVSEWLADGWDSEREADMAAEIYRGQRFFSLEAASIRLPHVVGTEALAEQFLLPKAVELPVVVDESTRAISHQASFNHTGQLVQDRIMMLFISLLEGARLNTELTKRSATDKLPGIIQIDTDSTLSDEELLAVKNKVEKLYPVLSPLNFEPRLSLEDIDNLLDTRPAMDGLLIISVRLLQTPQEGDAEAGVALLLGSKKGNQPAERCACLHRPELTKDIATLNQSVEQSLQWGETCREDITHLWLAGFGIENKAQNFLANNNLRFPHINAEGTFTDIDMKSGFTGKVSPWLAIALAAGNTAEKSSPQLVMSMPDTANRPWWEDNVKHITRGIKNSNFQLWLILFVLLCIGVALCFIIKNDPAQLGISQDSLWQERLFITALMCTGGLLLFIILFFITTRLFGAQSYRKIKNYPNGDNASVADIDLKLESPHLVSIRQLKKHLRSRYRLLWRYKVRLLLVVGDDAARAALLPGLQEQHWLEGSRTVLIDGGSLNEEPDADKFAALRKLRRGRPLDGIIRVLESGQELTPQQSNNDLRALETIGTLLRWQPPVWLWQLCSSDWSQAGRAEQAIGATFPPRAQPQDIGTQLNGLLPPLRELGIAQIAQNPSCDFALRLVNRLELGGNERWQTLLTPWLHAAQQHIFLRGLMFSLPESSVAIAASGNALHRHALTLPASWQGIVNDCTRLRGRRVGMPWQQTLAWSLMSLMLLAGAGMLASALFNRQQIVGAADKAQVLVNSTKADDAQLIALHGLRNDLGQQQHWLAHGAPWYQRFGINHTHQLHDALLPWYGVAARRLIHEPARIALEDKLNYLASLPAASPLRATLAQPGYKQLKAWLMMARPERAEPAFYAQTMATVQPEYPGISTSLWQTLAPDLWAFYAASLPSQPEWRIKPNASLLSQVRQVLLLQTGQRNAEMTLYQNVLRDVRRNYTDLTLEDMTPGTDMRRLFSSDDSVPGVFTRQAWEGGVRQEIEKAANTRR</sequence>
<dbReference type="InterPro" id="IPR009612">
    <property type="entry name" value="IcmF-rel"/>
</dbReference>
<feature type="transmembrane region" description="Helical" evidence="1">
    <location>
        <begin position="817"/>
        <end position="838"/>
    </location>
</feature>
<comment type="caution">
    <text evidence="3">The sequence shown here is derived from an EMBL/GenBank/DDBJ whole genome shotgun (WGS) entry which is preliminary data.</text>
</comment>
<feature type="transmembrane region" description="Helical" evidence="1">
    <location>
        <begin position="457"/>
        <end position="476"/>
    </location>
</feature>
<feature type="non-terminal residue" evidence="3">
    <location>
        <position position="1098"/>
    </location>
</feature>
<feature type="transmembrane region" description="Helical" evidence="1">
    <location>
        <begin position="496"/>
        <end position="519"/>
    </location>
</feature>
<dbReference type="EMBL" id="CAJVCH010027079">
    <property type="protein sequence ID" value="CAG7701587.1"/>
    <property type="molecule type" value="Genomic_DNA"/>
</dbReference>
<dbReference type="Proteomes" id="UP000708208">
    <property type="component" value="Unassembled WGS sequence"/>
</dbReference>
<dbReference type="AlphaFoldDB" id="A0A8J2NM28"/>
<evidence type="ECO:0000259" key="2">
    <source>
        <dbReference type="Pfam" id="PF06761"/>
    </source>
</evidence>
<proteinExistence type="predicted"/>
<keyword evidence="1" id="KW-1133">Transmembrane helix</keyword>
<dbReference type="PANTHER" id="PTHR36153">
    <property type="entry name" value="INNER MEMBRANE PROTEIN-RELATED"/>
    <property type="match status" value="1"/>
</dbReference>
<keyword evidence="1" id="KW-0472">Membrane</keyword>
<evidence type="ECO:0000313" key="4">
    <source>
        <dbReference type="Proteomes" id="UP000708208"/>
    </source>
</evidence>
<name>A0A8J2NM28_9HEXA</name>
<keyword evidence="1" id="KW-0812">Transmembrane</keyword>
<dbReference type="InterPro" id="IPR008727">
    <property type="entry name" value="PAAR_motif"/>
</dbReference>
<dbReference type="Pfam" id="PF05488">
    <property type="entry name" value="PAAR_motif"/>
    <property type="match status" value="1"/>
</dbReference>
<dbReference type="OrthoDB" id="10644097at2759"/>
<protein>
    <recommendedName>
        <fullName evidence="2">IcmF-related domain-containing protein</fullName>
    </recommendedName>
</protein>
<organism evidence="3 4">
    <name type="scientific">Allacma fusca</name>
    <dbReference type="NCBI Taxonomy" id="39272"/>
    <lineage>
        <taxon>Eukaryota</taxon>
        <taxon>Metazoa</taxon>
        <taxon>Ecdysozoa</taxon>
        <taxon>Arthropoda</taxon>
        <taxon>Hexapoda</taxon>
        <taxon>Collembola</taxon>
        <taxon>Symphypleona</taxon>
        <taxon>Sminthuridae</taxon>
        <taxon>Allacma</taxon>
    </lineage>
</organism>
<feature type="domain" description="IcmF-related" evidence="2">
    <location>
        <begin position="866"/>
        <end position="1096"/>
    </location>
</feature>
<dbReference type="Pfam" id="PF06761">
    <property type="entry name" value="IcmF-related"/>
    <property type="match status" value="1"/>
</dbReference>
<dbReference type="CDD" id="cd14744">
    <property type="entry name" value="PAAR_CT_2"/>
    <property type="match status" value="1"/>
</dbReference>
<gene>
    <name evidence="3" type="ORF">AFUS01_LOCUS4351</name>
</gene>
<keyword evidence="4" id="KW-1185">Reference proteome</keyword>
<feature type="transmembrane region" description="Helical" evidence="1">
    <location>
        <begin position="94"/>
        <end position="117"/>
    </location>
</feature>
<dbReference type="PANTHER" id="PTHR36153:SF1">
    <property type="entry name" value="TYPE VI SECRETION SYSTEM COMPONENT TSSM1"/>
    <property type="match status" value="1"/>
</dbReference>
<dbReference type="InterPro" id="IPR053156">
    <property type="entry name" value="T6SS_TssM-like"/>
</dbReference>
<reference evidence="3" key="1">
    <citation type="submission" date="2021-06" db="EMBL/GenBank/DDBJ databases">
        <authorList>
            <person name="Hodson N. C."/>
            <person name="Mongue J. A."/>
            <person name="Jaron S. K."/>
        </authorList>
    </citation>
    <scope>NUCLEOTIDE SEQUENCE</scope>
</reference>